<gene>
    <name evidence="1" type="ORF">BSCA_0700</name>
</gene>
<dbReference type="Proteomes" id="UP000029033">
    <property type="component" value="Unassembled WGS sequence"/>
</dbReference>
<keyword evidence="2" id="KW-1185">Reference proteome</keyword>
<name>A0A087DGJ9_9BIFI</name>
<dbReference type="GeneID" id="85166488"/>
<dbReference type="RefSeq" id="WP_033517288.1">
    <property type="nucleotide sequence ID" value="NZ_CAJPMS010000013.1"/>
</dbReference>
<protein>
    <submittedName>
        <fullName evidence="1">Uncharacterized protein</fullName>
    </submittedName>
</protein>
<accession>A0A087DGJ9</accession>
<dbReference type="AlphaFoldDB" id="A0A087DGJ9"/>
<sequence>MEHKQSRPLVLIDFDGVVNQFPDGKVRRHQNTTSWMKPGDARMALYAPDHWFVPDNVGVARAGGSRWRIHWSSTLVRRLDALDADIWWLSTWQPYTEELNYLLGVDWKTVEWYDPVTRNGILTGKRRAVLSHLKLGRPIVWIDDEEVTQEAADDLKAAAPQAPVLGIGPSGEIGISQPQMELIDDFVANPPNWPVLRFNAAEERHSSHWGY</sequence>
<evidence type="ECO:0000313" key="1">
    <source>
        <dbReference type="EMBL" id="KFI94649.1"/>
    </source>
</evidence>
<dbReference type="OrthoDB" id="5124141at2"/>
<evidence type="ECO:0000313" key="2">
    <source>
        <dbReference type="Proteomes" id="UP000029033"/>
    </source>
</evidence>
<reference evidence="1 2" key="1">
    <citation type="submission" date="2014-03" db="EMBL/GenBank/DDBJ databases">
        <title>Genomics of Bifidobacteria.</title>
        <authorList>
            <person name="Ventura M."/>
            <person name="Milani C."/>
            <person name="Lugli G.A."/>
        </authorList>
    </citation>
    <scope>NUCLEOTIDE SEQUENCE [LARGE SCALE GENOMIC DNA]</scope>
    <source>
        <strain evidence="1 2">LMG 21589</strain>
    </source>
</reference>
<proteinExistence type="predicted"/>
<dbReference type="eggNOG" id="ENOG5033FXZ">
    <property type="taxonomic scope" value="Bacteria"/>
</dbReference>
<organism evidence="1 2">
    <name type="scientific">Bifidobacterium scardovii</name>
    <dbReference type="NCBI Taxonomy" id="158787"/>
    <lineage>
        <taxon>Bacteria</taxon>
        <taxon>Bacillati</taxon>
        <taxon>Actinomycetota</taxon>
        <taxon>Actinomycetes</taxon>
        <taxon>Bifidobacteriales</taxon>
        <taxon>Bifidobacteriaceae</taxon>
        <taxon>Bifidobacterium</taxon>
    </lineage>
</organism>
<comment type="caution">
    <text evidence="1">The sequence shown here is derived from an EMBL/GenBank/DDBJ whole genome shotgun (WGS) entry which is preliminary data.</text>
</comment>
<dbReference type="EMBL" id="JGZO01000006">
    <property type="protein sequence ID" value="KFI94649.1"/>
    <property type="molecule type" value="Genomic_DNA"/>
</dbReference>